<feature type="compositionally biased region" description="Polar residues" evidence="1">
    <location>
        <begin position="99"/>
        <end position="122"/>
    </location>
</feature>
<feature type="compositionally biased region" description="Low complexity" evidence="1">
    <location>
        <begin position="55"/>
        <end position="72"/>
    </location>
</feature>
<reference evidence="2" key="1">
    <citation type="journal article" date="2019" name="Science">
        <title>Mutation of a bHLH transcription factor allowed almond domestication.</title>
        <authorList>
            <person name="Sanchez-Perez R."/>
            <person name="Pavan S."/>
            <person name="Mazzeo R."/>
            <person name="Moldovan C."/>
            <person name="Aiese Cigliano R."/>
            <person name="Del Cueto J."/>
            <person name="Ricciardi F."/>
            <person name="Lotti C."/>
            <person name="Ricciardi L."/>
            <person name="Dicenta F."/>
            <person name="Lopez-Marques R.L."/>
            <person name="Lindberg Moller B."/>
        </authorList>
    </citation>
    <scope>NUCLEOTIDE SEQUENCE</scope>
</reference>
<feature type="region of interest" description="Disordered" evidence="1">
    <location>
        <begin position="96"/>
        <end position="132"/>
    </location>
</feature>
<proteinExistence type="predicted"/>
<feature type="region of interest" description="Disordered" evidence="1">
    <location>
        <begin position="25"/>
        <end position="80"/>
    </location>
</feature>
<sequence>CPRPRPSSLPEVAPVASLGVDLRDRCQTNQHTTADVSLPTSAAASTVRPNAIRTSSRSISSVSQPNQSSEASEVQPISRRNLQRVVEVHRIHHRASLNLHASKSGKNFGTGQNTGETLPNFRQKSKGILKRN</sequence>
<evidence type="ECO:0000313" key="2">
    <source>
        <dbReference type="EMBL" id="BBG97236.1"/>
    </source>
</evidence>
<gene>
    <name evidence="2" type="ORF">Prudu_006290</name>
</gene>
<feature type="compositionally biased region" description="Polar residues" evidence="1">
    <location>
        <begin position="27"/>
        <end position="54"/>
    </location>
</feature>
<feature type="compositionally biased region" description="Basic residues" evidence="1">
    <location>
        <begin position="123"/>
        <end position="132"/>
    </location>
</feature>
<protein>
    <submittedName>
        <fullName evidence="2">Uncharacterized protein</fullName>
    </submittedName>
</protein>
<dbReference type="EMBL" id="AP019298">
    <property type="protein sequence ID" value="BBG97236.1"/>
    <property type="molecule type" value="Genomic_DNA"/>
</dbReference>
<organism evidence="2">
    <name type="scientific">Prunus dulcis</name>
    <name type="common">Almond</name>
    <name type="synonym">Amygdalus dulcis</name>
    <dbReference type="NCBI Taxonomy" id="3755"/>
    <lineage>
        <taxon>Eukaryota</taxon>
        <taxon>Viridiplantae</taxon>
        <taxon>Streptophyta</taxon>
        <taxon>Embryophyta</taxon>
        <taxon>Tracheophyta</taxon>
        <taxon>Spermatophyta</taxon>
        <taxon>Magnoliopsida</taxon>
        <taxon>eudicotyledons</taxon>
        <taxon>Gunneridae</taxon>
        <taxon>Pentapetalae</taxon>
        <taxon>rosids</taxon>
        <taxon>fabids</taxon>
        <taxon>Rosales</taxon>
        <taxon>Rosaceae</taxon>
        <taxon>Amygdaloideae</taxon>
        <taxon>Amygdaleae</taxon>
        <taxon>Prunus</taxon>
    </lineage>
</organism>
<accession>A0A4Y1QZE3</accession>
<name>A0A4Y1QZE3_PRUDU</name>
<dbReference type="AlphaFoldDB" id="A0A4Y1QZE3"/>
<evidence type="ECO:0000256" key="1">
    <source>
        <dbReference type="SAM" id="MobiDB-lite"/>
    </source>
</evidence>
<feature type="non-terminal residue" evidence="2">
    <location>
        <position position="1"/>
    </location>
</feature>